<dbReference type="EMBL" id="JARKIE010000353">
    <property type="protein sequence ID" value="KAJ7651912.1"/>
    <property type="molecule type" value="Genomic_DNA"/>
</dbReference>
<keyword evidence="2" id="KW-0812">Transmembrane</keyword>
<dbReference type="Gene3D" id="2.60.120.260">
    <property type="entry name" value="Galactose-binding domain-like"/>
    <property type="match status" value="1"/>
</dbReference>
<feature type="transmembrane region" description="Helical" evidence="2">
    <location>
        <begin position="245"/>
        <end position="269"/>
    </location>
</feature>
<organism evidence="3 4">
    <name type="scientific">Mycena rosella</name>
    <name type="common">Pink bonnet</name>
    <name type="synonym">Agaricus rosellus</name>
    <dbReference type="NCBI Taxonomy" id="1033263"/>
    <lineage>
        <taxon>Eukaryota</taxon>
        <taxon>Fungi</taxon>
        <taxon>Dikarya</taxon>
        <taxon>Basidiomycota</taxon>
        <taxon>Agaricomycotina</taxon>
        <taxon>Agaricomycetes</taxon>
        <taxon>Agaricomycetidae</taxon>
        <taxon>Agaricales</taxon>
        <taxon>Marasmiineae</taxon>
        <taxon>Mycenaceae</taxon>
        <taxon>Mycena</taxon>
    </lineage>
</organism>
<evidence type="ECO:0008006" key="5">
    <source>
        <dbReference type="Google" id="ProtNLM"/>
    </source>
</evidence>
<dbReference type="Proteomes" id="UP001221757">
    <property type="component" value="Unassembled WGS sequence"/>
</dbReference>
<proteinExistence type="predicted"/>
<sequence length="347" mass="38151">MIFEPSLQQTALRGTLIITDSQAFDCLRPVQWLTDFRRRRQMALNVAIVDDRDPLIQYQGVWNTWALQHPSRLLTSTGVLFLDFIQYNTTSNSVGTFFIDDRDPRITYTPPWRKFSGSDGDFQRTSQESTLPGDSFSLDFEGTSISYYGGLTPSDDGVMNASIVLDGQVPHFYIAPLHPPAVTNNLIFTSGRIAPGNHTLVVTSESIATMWTDYFLVTPSTDSTSASQSSGSASRVGPSKKSTPVAAIAGGVIGALVLIALAFLAILMFKRRRRGRIPRPEAPPVGHILAPRPFSELPSATYGYSGTPAGTGVPQLTTDLSGDPFQSNKYVREMRETRRHQAMPSVW</sequence>
<protein>
    <recommendedName>
        <fullName evidence="5">Transmembrane protein</fullName>
    </recommendedName>
</protein>
<evidence type="ECO:0000256" key="2">
    <source>
        <dbReference type="SAM" id="Phobius"/>
    </source>
</evidence>
<dbReference type="AlphaFoldDB" id="A0AAD7G3P7"/>
<feature type="region of interest" description="Disordered" evidence="1">
    <location>
        <begin position="222"/>
        <end position="241"/>
    </location>
</feature>
<keyword evidence="4" id="KW-1185">Reference proteome</keyword>
<keyword evidence="2" id="KW-0472">Membrane</keyword>
<name>A0AAD7G3P7_MYCRO</name>
<evidence type="ECO:0000256" key="1">
    <source>
        <dbReference type="SAM" id="MobiDB-lite"/>
    </source>
</evidence>
<keyword evidence="2" id="KW-1133">Transmembrane helix</keyword>
<accession>A0AAD7G3P7</accession>
<evidence type="ECO:0000313" key="4">
    <source>
        <dbReference type="Proteomes" id="UP001221757"/>
    </source>
</evidence>
<gene>
    <name evidence="3" type="ORF">B0H17DRAFT_1147505</name>
</gene>
<evidence type="ECO:0000313" key="3">
    <source>
        <dbReference type="EMBL" id="KAJ7651912.1"/>
    </source>
</evidence>
<comment type="caution">
    <text evidence="3">The sequence shown here is derived from an EMBL/GenBank/DDBJ whole genome shotgun (WGS) entry which is preliminary data.</text>
</comment>
<reference evidence="3" key="1">
    <citation type="submission" date="2023-03" db="EMBL/GenBank/DDBJ databases">
        <title>Massive genome expansion in bonnet fungi (Mycena s.s.) driven by repeated elements and novel gene families across ecological guilds.</title>
        <authorList>
            <consortium name="Lawrence Berkeley National Laboratory"/>
            <person name="Harder C.B."/>
            <person name="Miyauchi S."/>
            <person name="Viragh M."/>
            <person name="Kuo A."/>
            <person name="Thoen E."/>
            <person name="Andreopoulos B."/>
            <person name="Lu D."/>
            <person name="Skrede I."/>
            <person name="Drula E."/>
            <person name="Henrissat B."/>
            <person name="Morin E."/>
            <person name="Kohler A."/>
            <person name="Barry K."/>
            <person name="LaButti K."/>
            <person name="Morin E."/>
            <person name="Salamov A."/>
            <person name="Lipzen A."/>
            <person name="Mereny Z."/>
            <person name="Hegedus B."/>
            <person name="Baldrian P."/>
            <person name="Stursova M."/>
            <person name="Weitz H."/>
            <person name="Taylor A."/>
            <person name="Grigoriev I.V."/>
            <person name="Nagy L.G."/>
            <person name="Martin F."/>
            <person name="Kauserud H."/>
        </authorList>
    </citation>
    <scope>NUCLEOTIDE SEQUENCE</scope>
    <source>
        <strain evidence="3">CBHHK067</strain>
    </source>
</reference>